<evidence type="ECO:0000313" key="5">
    <source>
        <dbReference type="Proteomes" id="UP000237347"/>
    </source>
</evidence>
<keyword evidence="2" id="KW-0863">Zinc-finger</keyword>
<dbReference type="InterPro" id="IPR011011">
    <property type="entry name" value="Znf_FYVE_PHD"/>
</dbReference>
<dbReference type="EMBL" id="PKMF04000476">
    <property type="protein sequence ID" value="KAK7829729.1"/>
    <property type="molecule type" value="Genomic_DNA"/>
</dbReference>
<evidence type="ECO:0000256" key="3">
    <source>
        <dbReference type="ARBA" id="ARBA00022833"/>
    </source>
</evidence>
<dbReference type="AlphaFoldDB" id="A0AAW0JRV7"/>
<evidence type="ECO:0000256" key="2">
    <source>
        <dbReference type="ARBA" id="ARBA00022771"/>
    </source>
</evidence>
<sequence length="141" mass="15697">MLDLFLGGTVQLRRYVDLKDEEKGQSVLTLEYVRSDGGDSVQGYALARTLAGDLKGNMQIEVGENGNICTREQCDRSWRRAGQSHGGFHPSCMGMTIEEAKKLDHFLCSDCSSDDDAKRSLNVFPVSPSVEAKVEPKRRKR</sequence>
<keyword evidence="1" id="KW-0479">Metal-binding</keyword>
<evidence type="ECO:0000313" key="4">
    <source>
        <dbReference type="EMBL" id="KAK7829729.1"/>
    </source>
</evidence>
<comment type="caution">
    <text evidence="4">The sequence shown here is derived from an EMBL/GenBank/DDBJ whole genome shotgun (WGS) entry which is preliminary data.</text>
</comment>
<reference evidence="4 5" key="1">
    <citation type="journal article" date="2018" name="Sci. Data">
        <title>The draft genome sequence of cork oak.</title>
        <authorList>
            <person name="Ramos A.M."/>
            <person name="Usie A."/>
            <person name="Barbosa P."/>
            <person name="Barros P.M."/>
            <person name="Capote T."/>
            <person name="Chaves I."/>
            <person name="Simoes F."/>
            <person name="Abreu I."/>
            <person name="Carrasquinho I."/>
            <person name="Faro C."/>
            <person name="Guimaraes J.B."/>
            <person name="Mendonca D."/>
            <person name="Nobrega F."/>
            <person name="Rodrigues L."/>
            <person name="Saibo N.J.M."/>
            <person name="Varela M.C."/>
            <person name="Egas C."/>
            <person name="Matos J."/>
            <person name="Miguel C.M."/>
            <person name="Oliveira M.M."/>
            <person name="Ricardo C.P."/>
            <person name="Goncalves S."/>
        </authorList>
    </citation>
    <scope>NUCLEOTIDE SEQUENCE [LARGE SCALE GENOMIC DNA]</scope>
    <source>
        <strain evidence="5">cv. HL8</strain>
    </source>
</reference>
<accession>A0AAW0JRV7</accession>
<proteinExistence type="predicted"/>
<keyword evidence="5" id="KW-1185">Reference proteome</keyword>
<protein>
    <submittedName>
        <fullName evidence="4">Chromatin remodeling protein ebs</fullName>
    </submittedName>
</protein>
<dbReference type="SUPFAM" id="SSF57903">
    <property type="entry name" value="FYVE/PHD zinc finger"/>
    <property type="match status" value="1"/>
</dbReference>
<keyword evidence="3" id="KW-0862">Zinc</keyword>
<name>A0AAW0JRV7_QUESU</name>
<dbReference type="InterPro" id="IPR013083">
    <property type="entry name" value="Znf_RING/FYVE/PHD"/>
</dbReference>
<dbReference type="GO" id="GO:0008270">
    <property type="term" value="F:zinc ion binding"/>
    <property type="evidence" value="ECO:0007669"/>
    <property type="project" value="UniProtKB-KW"/>
</dbReference>
<gene>
    <name evidence="4" type="primary">EBS_0</name>
    <name evidence="4" type="ORF">CFP56_028914</name>
</gene>
<dbReference type="Gene3D" id="3.30.40.10">
    <property type="entry name" value="Zinc/RING finger domain, C3HC4 (zinc finger)"/>
    <property type="match status" value="1"/>
</dbReference>
<organism evidence="4 5">
    <name type="scientific">Quercus suber</name>
    <name type="common">Cork oak</name>
    <dbReference type="NCBI Taxonomy" id="58331"/>
    <lineage>
        <taxon>Eukaryota</taxon>
        <taxon>Viridiplantae</taxon>
        <taxon>Streptophyta</taxon>
        <taxon>Embryophyta</taxon>
        <taxon>Tracheophyta</taxon>
        <taxon>Spermatophyta</taxon>
        <taxon>Magnoliopsida</taxon>
        <taxon>eudicotyledons</taxon>
        <taxon>Gunneridae</taxon>
        <taxon>Pentapetalae</taxon>
        <taxon>rosids</taxon>
        <taxon>fabids</taxon>
        <taxon>Fagales</taxon>
        <taxon>Fagaceae</taxon>
        <taxon>Quercus</taxon>
    </lineage>
</organism>
<dbReference type="Proteomes" id="UP000237347">
    <property type="component" value="Unassembled WGS sequence"/>
</dbReference>
<evidence type="ECO:0000256" key="1">
    <source>
        <dbReference type="ARBA" id="ARBA00022723"/>
    </source>
</evidence>